<dbReference type="GO" id="GO:0009252">
    <property type="term" value="P:peptidoglycan biosynthetic process"/>
    <property type="evidence" value="ECO:0007669"/>
    <property type="project" value="UniProtKB-UniRule"/>
</dbReference>
<organism evidence="18">
    <name type="scientific">Thermodesulfobacterium geofontis</name>
    <dbReference type="NCBI Taxonomy" id="1295609"/>
    <lineage>
        <taxon>Bacteria</taxon>
        <taxon>Pseudomonadati</taxon>
        <taxon>Thermodesulfobacteriota</taxon>
        <taxon>Thermodesulfobacteria</taxon>
        <taxon>Thermodesulfobacteriales</taxon>
        <taxon>Thermodesulfobacteriaceae</taxon>
        <taxon>Thermodesulfobacterium</taxon>
    </lineage>
</organism>
<dbReference type="InterPro" id="IPR011127">
    <property type="entry name" value="Dala_Dala_lig_N"/>
</dbReference>
<feature type="binding site" evidence="15">
    <location>
        <position position="271"/>
    </location>
    <ligand>
        <name>Mg(2+)</name>
        <dbReference type="ChEBI" id="CHEBI:18420"/>
        <label>1</label>
    </ligand>
</feature>
<evidence type="ECO:0000256" key="15">
    <source>
        <dbReference type="PIRSR" id="PIRSR039102-3"/>
    </source>
</evidence>
<dbReference type="GO" id="GO:0008360">
    <property type="term" value="P:regulation of cell shape"/>
    <property type="evidence" value="ECO:0007669"/>
    <property type="project" value="UniProtKB-KW"/>
</dbReference>
<feature type="active site" evidence="14">
    <location>
        <position position="282"/>
    </location>
</feature>
<dbReference type="SUPFAM" id="SSF56059">
    <property type="entry name" value="Glutathione synthetase ATP-binding domain-like"/>
    <property type="match status" value="1"/>
</dbReference>
<comment type="pathway">
    <text evidence="13">Cell wall biogenesis; peptidoglycan biosynthesis.</text>
</comment>
<feature type="binding site" evidence="15">
    <location>
        <position position="273"/>
    </location>
    <ligand>
        <name>Mg(2+)</name>
        <dbReference type="ChEBI" id="CHEBI:18420"/>
        <label>2</label>
    </ligand>
</feature>
<comment type="caution">
    <text evidence="18">The sequence shown here is derived from an EMBL/GenBank/DDBJ whole genome shotgun (WGS) entry which is preliminary data.</text>
</comment>
<evidence type="ECO:0000256" key="14">
    <source>
        <dbReference type="PIRSR" id="PIRSR039102-1"/>
    </source>
</evidence>
<evidence type="ECO:0000256" key="3">
    <source>
        <dbReference type="ARBA" id="ARBA00010871"/>
    </source>
</evidence>
<reference evidence="18" key="1">
    <citation type="journal article" date="2020" name="mSystems">
        <title>Genome- and Community-Level Interaction Insights into Carbon Utilization and Element Cycling Functions of Hydrothermarchaeota in Hydrothermal Sediment.</title>
        <authorList>
            <person name="Zhou Z."/>
            <person name="Liu Y."/>
            <person name="Xu W."/>
            <person name="Pan J."/>
            <person name="Luo Z.H."/>
            <person name="Li M."/>
        </authorList>
    </citation>
    <scope>NUCLEOTIDE SEQUENCE [LARGE SCALE GENOMIC DNA]</scope>
    <source>
        <strain evidence="18">SpSt-711</strain>
    </source>
</reference>
<dbReference type="InterPro" id="IPR005905">
    <property type="entry name" value="D_ala_D_ala"/>
</dbReference>
<dbReference type="Gene3D" id="3.30.470.20">
    <property type="entry name" value="ATP-grasp fold, B domain"/>
    <property type="match status" value="1"/>
</dbReference>
<dbReference type="GO" id="GO:0005737">
    <property type="term" value="C:cytoplasm"/>
    <property type="evidence" value="ECO:0007669"/>
    <property type="project" value="UniProtKB-SubCell"/>
</dbReference>
<dbReference type="EC" id="6.3.2.4" evidence="4 13"/>
<sequence>MSSLGVLKIALLAGGTSSEREVSLKGAEGVKKALEKLGHKYEFFDPAEDLFKLAQRAKEFDCAFLVVHGPGGEDGTLQGFLDSIGLPYQGAGVLGSALAMHKGISKSLYKLAGLNVPEGKTFSKESSFETIKAYGEKIGFPLVVKPATQGSSVGLSVVKKKEDLKNAIEKAFSIDKEIILEKYLKGKEITVGILDDNPLPVVEIVPKISEIFDYKTKYTPGLAEEICPARLPERLTKKAQECALIAHRALKLRHYSRTDMIVAEDEIYVLETNTIPGMTETSLLPLAAKVAGYSFEALIQKLLELTLKNRKI</sequence>
<dbReference type="Gene3D" id="3.30.1490.20">
    <property type="entry name" value="ATP-grasp fold, A domain"/>
    <property type="match status" value="1"/>
</dbReference>
<dbReference type="PROSITE" id="PS00843">
    <property type="entry name" value="DALA_DALA_LIGASE_1"/>
    <property type="match status" value="1"/>
</dbReference>
<keyword evidence="5 13" id="KW-0963">Cytoplasm</keyword>
<keyword evidence="7 16" id="KW-0547">Nucleotide-binding</keyword>
<dbReference type="HAMAP" id="MF_00047">
    <property type="entry name" value="Dala_Dala_lig"/>
    <property type="match status" value="1"/>
</dbReference>
<comment type="cofactor">
    <cofactor evidence="1">
        <name>Mn(2+)</name>
        <dbReference type="ChEBI" id="CHEBI:29035"/>
    </cofactor>
</comment>
<evidence type="ECO:0000259" key="17">
    <source>
        <dbReference type="PROSITE" id="PS50975"/>
    </source>
</evidence>
<dbReference type="AlphaFoldDB" id="A0A7V4JPR2"/>
<evidence type="ECO:0000256" key="8">
    <source>
        <dbReference type="ARBA" id="ARBA00022840"/>
    </source>
</evidence>
<keyword evidence="15" id="KW-0479">Metal-binding</keyword>
<dbReference type="InterPro" id="IPR000291">
    <property type="entry name" value="D-Ala_lig_Van_CS"/>
</dbReference>
<keyword evidence="9 13" id="KW-0133">Cell shape</keyword>
<comment type="subcellular location">
    <subcellularLocation>
        <location evidence="2 13">Cytoplasm</location>
    </subcellularLocation>
</comment>
<feature type="active site" evidence="14">
    <location>
        <position position="151"/>
    </location>
</feature>
<evidence type="ECO:0000256" key="6">
    <source>
        <dbReference type="ARBA" id="ARBA00022598"/>
    </source>
</evidence>
<comment type="similarity">
    <text evidence="3 13">Belongs to the D-alanine--D-alanine ligase family.</text>
</comment>
<keyword evidence="6 13" id="KW-0436">Ligase</keyword>
<evidence type="ECO:0000256" key="9">
    <source>
        <dbReference type="ARBA" id="ARBA00022960"/>
    </source>
</evidence>
<dbReference type="UniPathway" id="UPA00219"/>
<dbReference type="PROSITE" id="PS00844">
    <property type="entry name" value="DALA_DALA_LIGASE_2"/>
    <property type="match status" value="1"/>
</dbReference>
<evidence type="ECO:0000256" key="10">
    <source>
        <dbReference type="ARBA" id="ARBA00022984"/>
    </source>
</evidence>
<dbReference type="NCBIfam" id="NF002378">
    <property type="entry name" value="PRK01372.1"/>
    <property type="match status" value="1"/>
</dbReference>
<dbReference type="PANTHER" id="PTHR23132">
    <property type="entry name" value="D-ALANINE--D-ALANINE LIGASE"/>
    <property type="match status" value="1"/>
</dbReference>
<evidence type="ECO:0000256" key="4">
    <source>
        <dbReference type="ARBA" id="ARBA00012216"/>
    </source>
</evidence>
<evidence type="ECO:0000256" key="1">
    <source>
        <dbReference type="ARBA" id="ARBA00001936"/>
    </source>
</evidence>
<evidence type="ECO:0000256" key="12">
    <source>
        <dbReference type="ARBA" id="ARBA00047614"/>
    </source>
</evidence>
<evidence type="ECO:0000256" key="11">
    <source>
        <dbReference type="ARBA" id="ARBA00023316"/>
    </source>
</evidence>
<dbReference type="SUPFAM" id="SSF52440">
    <property type="entry name" value="PreATP-grasp domain"/>
    <property type="match status" value="1"/>
</dbReference>
<evidence type="ECO:0000256" key="2">
    <source>
        <dbReference type="ARBA" id="ARBA00004496"/>
    </source>
</evidence>
<dbReference type="InterPro" id="IPR013815">
    <property type="entry name" value="ATP_grasp_subdomain_1"/>
</dbReference>
<feature type="domain" description="ATP-grasp" evidence="17">
    <location>
        <begin position="106"/>
        <end position="304"/>
    </location>
</feature>
<dbReference type="InterPro" id="IPR016185">
    <property type="entry name" value="PreATP-grasp_dom_sf"/>
</dbReference>
<dbReference type="Gene3D" id="3.40.50.20">
    <property type="match status" value="1"/>
</dbReference>
<evidence type="ECO:0000256" key="16">
    <source>
        <dbReference type="PROSITE-ProRule" id="PRU00409"/>
    </source>
</evidence>
<protein>
    <recommendedName>
        <fullName evidence="4 13">D-alanine--D-alanine ligase</fullName>
        <ecNumber evidence="4 13">6.3.2.4</ecNumber>
    </recommendedName>
    <alternativeName>
        <fullName evidence="13">D-Ala-D-Ala ligase</fullName>
    </alternativeName>
    <alternativeName>
        <fullName evidence="13">D-alanylalanine synthetase</fullName>
    </alternativeName>
</protein>
<dbReference type="GO" id="GO:0008716">
    <property type="term" value="F:D-alanine-D-alanine ligase activity"/>
    <property type="evidence" value="ECO:0007669"/>
    <property type="project" value="UniProtKB-UniRule"/>
</dbReference>
<dbReference type="NCBIfam" id="TIGR01205">
    <property type="entry name" value="D_ala_D_alaTIGR"/>
    <property type="match status" value="1"/>
</dbReference>
<feature type="binding site" evidence="15">
    <location>
        <position position="259"/>
    </location>
    <ligand>
        <name>Mg(2+)</name>
        <dbReference type="ChEBI" id="CHEBI:18420"/>
        <label>1</label>
    </ligand>
</feature>
<dbReference type="GO" id="GO:0071555">
    <property type="term" value="P:cell wall organization"/>
    <property type="evidence" value="ECO:0007669"/>
    <property type="project" value="UniProtKB-KW"/>
</dbReference>
<dbReference type="PIRSF" id="PIRSF039102">
    <property type="entry name" value="Ddl/VanB"/>
    <property type="match status" value="1"/>
</dbReference>
<dbReference type="Pfam" id="PF07478">
    <property type="entry name" value="Dala_Dala_lig_C"/>
    <property type="match status" value="1"/>
</dbReference>
<dbReference type="EMBL" id="DTEI01000041">
    <property type="protein sequence ID" value="HGU15408.1"/>
    <property type="molecule type" value="Genomic_DNA"/>
</dbReference>
<proteinExistence type="inferred from homology"/>
<feature type="binding site" evidence="15">
    <location>
        <position position="271"/>
    </location>
    <ligand>
        <name>Mg(2+)</name>
        <dbReference type="ChEBI" id="CHEBI:18420"/>
        <label>2</label>
    </ligand>
</feature>
<comment type="cofactor">
    <cofactor evidence="15">
        <name>Mg(2+)</name>
        <dbReference type="ChEBI" id="CHEBI:18420"/>
    </cofactor>
    <cofactor evidence="15">
        <name>Mn(2+)</name>
        <dbReference type="ChEBI" id="CHEBI:29035"/>
    </cofactor>
    <text evidence="15">Binds 2 magnesium or manganese ions per subunit.</text>
</comment>
<dbReference type="SMART" id="SM01209">
    <property type="entry name" value="GARS_A"/>
    <property type="match status" value="1"/>
</dbReference>
<comment type="function">
    <text evidence="13">Cell wall formation.</text>
</comment>
<comment type="catalytic activity">
    <reaction evidence="12 13">
        <text>2 D-alanine + ATP = D-alanyl-D-alanine + ADP + phosphate + H(+)</text>
        <dbReference type="Rhea" id="RHEA:11224"/>
        <dbReference type="ChEBI" id="CHEBI:15378"/>
        <dbReference type="ChEBI" id="CHEBI:30616"/>
        <dbReference type="ChEBI" id="CHEBI:43474"/>
        <dbReference type="ChEBI" id="CHEBI:57416"/>
        <dbReference type="ChEBI" id="CHEBI:57822"/>
        <dbReference type="ChEBI" id="CHEBI:456216"/>
        <dbReference type="EC" id="6.3.2.4"/>
    </reaction>
</comment>
<dbReference type="Pfam" id="PF01820">
    <property type="entry name" value="Dala_Dala_lig_N"/>
    <property type="match status" value="1"/>
</dbReference>
<dbReference type="PANTHER" id="PTHR23132:SF23">
    <property type="entry name" value="D-ALANINE--D-ALANINE LIGASE B"/>
    <property type="match status" value="1"/>
</dbReference>
<evidence type="ECO:0000313" key="18">
    <source>
        <dbReference type="EMBL" id="HGU15408.1"/>
    </source>
</evidence>
<gene>
    <name evidence="13" type="primary">ddl</name>
    <name evidence="18" type="ORF">ENU91_01930</name>
</gene>
<dbReference type="PROSITE" id="PS50975">
    <property type="entry name" value="ATP_GRASP"/>
    <property type="match status" value="1"/>
</dbReference>
<feature type="active site" evidence="14">
    <location>
        <position position="19"/>
    </location>
</feature>
<evidence type="ECO:0000256" key="5">
    <source>
        <dbReference type="ARBA" id="ARBA00022490"/>
    </source>
</evidence>
<dbReference type="GO" id="GO:0046872">
    <property type="term" value="F:metal ion binding"/>
    <property type="evidence" value="ECO:0007669"/>
    <property type="project" value="UniProtKB-KW"/>
</dbReference>
<dbReference type="InterPro" id="IPR011761">
    <property type="entry name" value="ATP-grasp"/>
</dbReference>
<keyword evidence="11 13" id="KW-0961">Cell wall biogenesis/degradation</keyword>
<name>A0A7V4JPR2_9BACT</name>
<dbReference type="GO" id="GO:0005524">
    <property type="term" value="F:ATP binding"/>
    <property type="evidence" value="ECO:0007669"/>
    <property type="project" value="UniProtKB-UniRule"/>
</dbReference>
<keyword evidence="8 16" id="KW-0067">ATP-binding</keyword>
<evidence type="ECO:0000256" key="13">
    <source>
        <dbReference type="HAMAP-Rule" id="MF_00047"/>
    </source>
</evidence>
<keyword evidence="15" id="KW-0464">Manganese</keyword>
<keyword evidence="15" id="KW-0460">Magnesium</keyword>
<dbReference type="InterPro" id="IPR011095">
    <property type="entry name" value="Dala_Dala_lig_C"/>
</dbReference>
<keyword evidence="10 13" id="KW-0573">Peptidoglycan synthesis</keyword>
<accession>A0A7V4JPR2</accession>
<evidence type="ECO:0000256" key="7">
    <source>
        <dbReference type="ARBA" id="ARBA00022741"/>
    </source>
</evidence>